<dbReference type="SUPFAM" id="SSF48726">
    <property type="entry name" value="Immunoglobulin"/>
    <property type="match status" value="1"/>
</dbReference>
<protein>
    <submittedName>
        <fullName evidence="6">Butyrophilin subfamily 2 member A1</fullName>
    </submittedName>
</protein>
<gene>
    <name evidence="6" type="ORF">KUDE01_014991</name>
</gene>
<dbReference type="InterPro" id="IPR003599">
    <property type="entry name" value="Ig_sub"/>
</dbReference>
<feature type="chain" id="PRO_5042118977" evidence="4">
    <location>
        <begin position="24"/>
        <end position="182"/>
    </location>
</feature>
<keyword evidence="3" id="KW-0393">Immunoglobulin domain</keyword>
<dbReference type="Gene3D" id="2.60.40.10">
    <property type="entry name" value="Immunoglobulins"/>
    <property type="match status" value="1"/>
</dbReference>
<feature type="signal peptide" evidence="4">
    <location>
        <begin position="1"/>
        <end position="23"/>
    </location>
</feature>
<dbReference type="GO" id="GO:0050852">
    <property type="term" value="P:T cell receptor signaling pathway"/>
    <property type="evidence" value="ECO:0007669"/>
    <property type="project" value="TreeGrafter"/>
</dbReference>
<dbReference type="GO" id="GO:0009897">
    <property type="term" value="C:external side of plasma membrane"/>
    <property type="evidence" value="ECO:0007669"/>
    <property type="project" value="TreeGrafter"/>
</dbReference>
<dbReference type="InterPro" id="IPR007110">
    <property type="entry name" value="Ig-like_dom"/>
</dbReference>
<keyword evidence="7" id="KW-1185">Reference proteome</keyword>
<evidence type="ECO:0000256" key="3">
    <source>
        <dbReference type="ARBA" id="ARBA00023319"/>
    </source>
</evidence>
<dbReference type="InterPro" id="IPR013783">
    <property type="entry name" value="Ig-like_fold"/>
</dbReference>
<evidence type="ECO:0000256" key="4">
    <source>
        <dbReference type="SAM" id="SignalP"/>
    </source>
</evidence>
<dbReference type="GO" id="GO:0005102">
    <property type="term" value="F:signaling receptor binding"/>
    <property type="evidence" value="ECO:0007669"/>
    <property type="project" value="TreeGrafter"/>
</dbReference>
<sequence>MAALTSAQHAGILILLWIHGSLAAGDLEKMKAEPGEDVTLQCHTSTDAAITVVAWRRTELEWYVFYFRDNKPMEIFQDPLYRGRVELNNQGMKNGDVSVLLKNVSSDDTGTYECEVITRSNNRRKRDLGDKREFVRSVHLSVSEGPENVEPWVGQPQSGQAALRAGPGFLSLLLLLLLVGFL</sequence>
<feature type="domain" description="Ig-like" evidence="5">
    <location>
        <begin position="32"/>
        <end position="129"/>
    </location>
</feature>
<dbReference type="Pfam" id="PF07686">
    <property type="entry name" value="V-set"/>
    <property type="match status" value="1"/>
</dbReference>
<dbReference type="EMBL" id="JASDAP010000016">
    <property type="protein sequence ID" value="KAK1890320.1"/>
    <property type="molecule type" value="Genomic_DNA"/>
</dbReference>
<dbReference type="Proteomes" id="UP001228049">
    <property type="component" value="Unassembled WGS sequence"/>
</dbReference>
<proteinExistence type="predicted"/>
<evidence type="ECO:0000313" key="6">
    <source>
        <dbReference type="EMBL" id="KAK1890320.1"/>
    </source>
</evidence>
<evidence type="ECO:0000256" key="1">
    <source>
        <dbReference type="ARBA" id="ARBA00004370"/>
    </source>
</evidence>
<dbReference type="PROSITE" id="PS50835">
    <property type="entry name" value="IG_LIKE"/>
    <property type="match status" value="1"/>
</dbReference>
<evidence type="ECO:0000313" key="7">
    <source>
        <dbReference type="Proteomes" id="UP001228049"/>
    </source>
</evidence>
<comment type="caution">
    <text evidence="6">The sequence shown here is derived from an EMBL/GenBank/DDBJ whole genome shotgun (WGS) entry which is preliminary data.</text>
</comment>
<organism evidence="6 7">
    <name type="scientific">Dissostichus eleginoides</name>
    <name type="common">Patagonian toothfish</name>
    <name type="synonym">Dissostichus amissus</name>
    <dbReference type="NCBI Taxonomy" id="100907"/>
    <lineage>
        <taxon>Eukaryota</taxon>
        <taxon>Metazoa</taxon>
        <taxon>Chordata</taxon>
        <taxon>Craniata</taxon>
        <taxon>Vertebrata</taxon>
        <taxon>Euteleostomi</taxon>
        <taxon>Actinopterygii</taxon>
        <taxon>Neopterygii</taxon>
        <taxon>Teleostei</taxon>
        <taxon>Neoteleostei</taxon>
        <taxon>Acanthomorphata</taxon>
        <taxon>Eupercaria</taxon>
        <taxon>Perciformes</taxon>
        <taxon>Notothenioidei</taxon>
        <taxon>Nototheniidae</taxon>
        <taxon>Dissostichus</taxon>
    </lineage>
</organism>
<name>A0AAD9BU36_DISEL</name>
<dbReference type="InterPro" id="IPR013106">
    <property type="entry name" value="Ig_V-set"/>
</dbReference>
<dbReference type="GO" id="GO:0001817">
    <property type="term" value="P:regulation of cytokine production"/>
    <property type="evidence" value="ECO:0007669"/>
    <property type="project" value="TreeGrafter"/>
</dbReference>
<comment type="subcellular location">
    <subcellularLocation>
        <location evidence="1">Membrane</location>
    </subcellularLocation>
</comment>
<keyword evidence="2" id="KW-0472">Membrane</keyword>
<dbReference type="PANTHER" id="PTHR24100">
    <property type="entry name" value="BUTYROPHILIN"/>
    <property type="match status" value="1"/>
</dbReference>
<dbReference type="InterPro" id="IPR050504">
    <property type="entry name" value="IgSF_BTN/MOG"/>
</dbReference>
<evidence type="ECO:0000256" key="2">
    <source>
        <dbReference type="ARBA" id="ARBA00023136"/>
    </source>
</evidence>
<evidence type="ECO:0000259" key="5">
    <source>
        <dbReference type="PROSITE" id="PS50835"/>
    </source>
</evidence>
<reference evidence="6" key="1">
    <citation type="submission" date="2023-04" db="EMBL/GenBank/DDBJ databases">
        <title>Chromosome-level genome of Chaenocephalus aceratus.</title>
        <authorList>
            <person name="Park H."/>
        </authorList>
    </citation>
    <scope>NUCLEOTIDE SEQUENCE</scope>
    <source>
        <strain evidence="6">DE</strain>
        <tissue evidence="6">Muscle</tissue>
    </source>
</reference>
<dbReference type="SMART" id="SM00409">
    <property type="entry name" value="IG"/>
    <property type="match status" value="1"/>
</dbReference>
<dbReference type="InterPro" id="IPR036179">
    <property type="entry name" value="Ig-like_dom_sf"/>
</dbReference>
<keyword evidence="4" id="KW-0732">Signal</keyword>
<dbReference type="SMART" id="SM00406">
    <property type="entry name" value="IGv"/>
    <property type="match status" value="1"/>
</dbReference>
<dbReference type="AlphaFoldDB" id="A0AAD9BU36"/>
<accession>A0AAD9BU36</accession>